<name>A0A8H4KHC4_9HYPO</name>
<keyword evidence="3" id="KW-1185">Reference proteome</keyword>
<accession>A0A8H4KHC4</accession>
<keyword evidence="1" id="KW-0812">Transmembrane</keyword>
<keyword evidence="1" id="KW-1133">Transmembrane helix</keyword>
<sequence length="165" mass="18662">MYSYQRIKLELIIPIRVVACAIILATAIPILWHFKVLITILLILSRHHHRAPLLLYLGICLTGQKLFDLPTLPTISEFVLLRVLIFPGVIALILPYQLPIHFVESDILALLVQSIGSIDYTVLLADLCDEDGLAEVLEENLGRKTLFGPWNTREKLRELDWGNGS</sequence>
<keyword evidence="1" id="KW-0472">Membrane</keyword>
<organism evidence="2 3">
    <name type="scientific">Fusarium austroafricanum</name>
    <dbReference type="NCBI Taxonomy" id="2364996"/>
    <lineage>
        <taxon>Eukaryota</taxon>
        <taxon>Fungi</taxon>
        <taxon>Dikarya</taxon>
        <taxon>Ascomycota</taxon>
        <taxon>Pezizomycotina</taxon>
        <taxon>Sordariomycetes</taxon>
        <taxon>Hypocreomycetidae</taxon>
        <taxon>Hypocreales</taxon>
        <taxon>Nectriaceae</taxon>
        <taxon>Fusarium</taxon>
        <taxon>Fusarium concolor species complex</taxon>
    </lineage>
</organism>
<reference evidence="2" key="1">
    <citation type="submission" date="2020-01" db="EMBL/GenBank/DDBJ databases">
        <title>Identification and distribution of gene clusters putatively required for synthesis of sphingolipid metabolism inhibitors in phylogenetically diverse species of the filamentous fungus Fusarium.</title>
        <authorList>
            <person name="Kim H.-S."/>
            <person name="Busman M."/>
            <person name="Brown D.W."/>
            <person name="Divon H."/>
            <person name="Uhlig S."/>
            <person name="Proctor R.H."/>
        </authorList>
    </citation>
    <scope>NUCLEOTIDE SEQUENCE</scope>
    <source>
        <strain evidence="2">NRRL 53441</strain>
    </source>
</reference>
<comment type="caution">
    <text evidence="2">The sequence shown here is derived from an EMBL/GenBank/DDBJ whole genome shotgun (WGS) entry which is preliminary data.</text>
</comment>
<gene>
    <name evidence="2" type="ORF">F53441_7094</name>
</gene>
<evidence type="ECO:0000313" key="2">
    <source>
        <dbReference type="EMBL" id="KAF4449693.1"/>
    </source>
</evidence>
<evidence type="ECO:0000256" key="1">
    <source>
        <dbReference type="SAM" id="Phobius"/>
    </source>
</evidence>
<feature type="transmembrane region" description="Helical" evidence="1">
    <location>
        <begin position="79"/>
        <end position="98"/>
    </location>
</feature>
<feature type="transmembrane region" description="Helical" evidence="1">
    <location>
        <begin position="12"/>
        <end position="44"/>
    </location>
</feature>
<proteinExistence type="predicted"/>
<dbReference type="OrthoDB" id="3492628at2759"/>
<dbReference type="AlphaFoldDB" id="A0A8H4KHC4"/>
<protein>
    <submittedName>
        <fullName evidence="2">Uncharacterized protein</fullName>
    </submittedName>
</protein>
<dbReference type="EMBL" id="JAADJG010000276">
    <property type="protein sequence ID" value="KAF4449693.1"/>
    <property type="molecule type" value="Genomic_DNA"/>
</dbReference>
<dbReference type="Proteomes" id="UP000605986">
    <property type="component" value="Unassembled WGS sequence"/>
</dbReference>
<evidence type="ECO:0000313" key="3">
    <source>
        <dbReference type="Proteomes" id="UP000605986"/>
    </source>
</evidence>